<evidence type="ECO:0000259" key="1">
    <source>
        <dbReference type="Pfam" id="PF04965"/>
    </source>
</evidence>
<dbReference type="PANTHER" id="PTHR38595:SF1">
    <property type="entry name" value="TYPE VI SECRETION SYSTEM COMPONENT TSSE1"/>
    <property type="match status" value="1"/>
</dbReference>
<protein>
    <submittedName>
        <fullName evidence="2">Type VI secretion system protein ImpF</fullName>
    </submittedName>
</protein>
<dbReference type="RefSeq" id="WP_425439409.1">
    <property type="nucleotide sequence ID" value="NZ_FRDA01000023.1"/>
</dbReference>
<dbReference type="Pfam" id="PF04965">
    <property type="entry name" value="GPW_gp25"/>
    <property type="match status" value="1"/>
</dbReference>
<proteinExistence type="predicted"/>
<evidence type="ECO:0000313" key="3">
    <source>
        <dbReference type="Proteomes" id="UP000183983"/>
    </source>
</evidence>
<dbReference type="STRING" id="1190415.SAMN05216593_12351"/>
<name>A0A1M7QDF9_9PSED</name>
<gene>
    <name evidence="2" type="ORF">SAMN05216593_12351</name>
</gene>
<reference evidence="2 3" key="1">
    <citation type="submission" date="2016-11" db="EMBL/GenBank/DDBJ databases">
        <authorList>
            <person name="Jaros S."/>
            <person name="Januszkiewicz K."/>
            <person name="Wedrychowicz H."/>
        </authorList>
    </citation>
    <scope>NUCLEOTIDE SEQUENCE [LARGE SCALE GENOMIC DNA]</scope>
    <source>
        <strain evidence="2 3">LMG 26898</strain>
    </source>
</reference>
<dbReference type="AlphaFoldDB" id="A0A1M7QDF9"/>
<dbReference type="SUPFAM" id="SSF160719">
    <property type="entry name" value="gpW/gp25-like"/>
    <property type="match status" value="1"/>
</dbReference>
<dbReference type="NCBIfam" id="TIGR03357">
    <property type="entry name" value="VI_zyme"/>
    <property type="match status" value="1"/>
</dbReference>
<dbReference type="InterPro" id="IPR017737">
    <property type="entry name" value="TssE1-like"/>
</dbReference>
<dbReference type="InterPro" id="IPR053176">
    <property type="entry name" value="T6SS_TssE1-like"/>
</dbReference>
<organism evidence="2 3">
    <name type="scientific">Pseudomonas asturiensis</name>
    <dbReference type="NCBI Taxonomy" id="1190415"/>
    <lineage>
        <taxon>Bacteria</taxon>
        <taxon>Pseudomonadati</taxon>
        <taxon>Pseudomonadota</taxon>
        <taxon>Gammaproteobacteria</taxon>
        <taxon>Pseudomonadales</taxon>
        <taxon>Pseudomonadaceae</taxon>
        <taxon>Pseudomonas</taxon>
    </lineage>
</organism>
<feature type="domain" description="IraD/Gp25-like" evidence="1">
    <location>
        <begin position="56"/>
        <end position="158"/>
    </location>
</feature>
<dbReference type="InterPro" id="IPR007048">
    <property type="entry name" value="IraD/Gp25-like"/>
</dbReference>
<dbReference type="EMBL" id="FRDA01000023">
    <property type="protein sequence ID" value="SHN28858.1"/>
    <property type="molecule type" value="Genomic_DNA"/>
</dbReference>
<sequence length="187" mass="20710">MRTCPLGSEGIRLAVRLVSDLTLRERLQPSLLDRLTDEDPGNLQESPDKRVLSLNQLKASVLRDLAWLLNTTSLLDADATLHTPAGTSVINYGLPALAGNSASSVDVNLLESLIHRAIVTFEPRILPHTLHVKAHVGRDEMNHNAMSFEIQGDLWAQPVPLPLLLRTELDLESGHVRVMPAEQRRRS</sequence>
<accession>A0A1M7QDF9</accession>
<evidence type="ECO:0000313" key="2">
    <source>
        <dbReference type="EMBL" id="SHN28858.1"/>
    </source>
</evidence>
<dbReference type="PANTHER" id="PTHR38595">
    <property type="entry name" value="CYTOPLASMIC PROTEIN-RELATED"/>
    <property type="match status" value="1"/>
</dbReference>
<dbReference type="Proteomes" id="UP000183983">
    <property type="component" value="Unassembled WGS sequence"/>
</dbReference>